<dbReference type="OrthoDB" id="285999at2"/>
<reference evidence="1 2" key="1">
    <citation type="submission" date="2019-08" db="EMBL/GenBank/DDBJ databases">
        <title>Deep-cultivation of Planctomycetes and their phenomic and genomic characterization uncovers novel biology.</title>
        <authorList>
            <person name="Wiegand S."/>
            <person name="Jogler M."/>
            <person name="Boedeker C."/>
            <person name="Pinto D."/>
            <person name="Vollmers J."/>
            <person name="Rivas-Marin E."/>
            <person name="Kohn T."/>
            <person name="Peeters S.H."/>
            <person name="Heuer A."/>
            <person name="Rast P."/>
            <person name="Oberbeckmann S."/>
            <person name="Bunk B."/>
            <person name="Jeske O."/>
            <person name="Meyerdierks A."/>
            <person name="Storesund J.E."/>
            <person name="Kallscheuer N."/>
            <person name="Luecker S."/>
            <person name="Lage O.M."/>
            <person name="Pohl T."/>
            <person name="Merkel B.J."/>
            <person name="Hornburger P."/>
            <person name="Mueller R.-W."/>
            <person name="Bruemmer F."/>
            <person name="Labrenz M."/>
            <person name="Spormann A.M."/>
            <person name="Op den Camp H."/>
            <person name="Overmann J."/>
            <person name="Amann R."/>
            <person name="Jetten M.S.M."/>
            <person name="Mascher T."/>
            <person name="Medema M.H."/>
            <person name="Devos D.P."/>
            <person name="Kaster A.-K."/>
            <person name="Ovreas L."/>
            <person name="Rohde M."/>
            <person name="Galperin M.Y."/>
            <person name="Jogler C."/>
        </authorList>
    </citation>
    <scope>NUCLEOTIDE SEQUENCE [LARGE SCALE GENOMIC DNA]</scope>
    <source>
        <strain evidence="1 2">OJF2</strain>
    </source>
</reference>
<gene>
    <name evidence="1" type="ORF">OJF2_26390</name>
</gene>
<dbReference type="KEGG" id="agv:OJF2_26390"/>
<keyword evidence="2" id="KW-1185">Reference proteome</keyword>
<sequence>MYSLLVASGLILAAQVGGEPGSPPKSKAGPPAAKAASEAGAAASDLMKEYLALRVKTPPTAAGQWKLGLWCEQRGLAGAAAVHFAEVVRLDPSREAAHRKLGHRKVGGRWLSPEAIAAAEEQKAADRLWAGRLRRIHKDIHGRNGREKQAAAQAALDAITDPKAVLPLYREFGSEPKDQVMLVQVLGQIDRPMSSKVLAMLAVYGKSPTARQRAAESLRPRSSADFMDLLVGLLVDPIAYEVRRVGGPGSPGAIFVAGERFDTARLYAPPAAPNIPFGPGDIITYDSSGMPVVQHRIGSFSATTSPKGVPGSKTLVAQTTVENSYYETYSVAQIQAEALRGAALAQAQLERDEESLKAVNANIRHFNDTVMNVAKDATGEDHGPAPKEWRKAVNGRRQSPEAPSTPAPKPVVTEVADLDYNPIFGPSGMAAQTVVSTSVYVDT</sequence>
<organism evidence="1 2">
    <name type="scientific">Aquisphaera giovannonii</name>
    <dbReference type="NCBI Taxonomy" id="406548"/>
    <lineage>
        <taxon>Bacteria</taxon>
        <taxon>Pseudomonadati</taxon>
        <taxon>Planctomycetota</taxon>
        <taxon>Planctomycetia</taxon>
        <taxon>Isosphaerales</taxon>
        <taxon>Isosphaeraceae</taxon>
        <taxon>Aquisphaera</taxon>
    </lineage>
</organism>
<evidence type="ECO:0000313" key="1">
    <source>
        <dbReference type="EMBL" id="QEH34105.1"/>
    </source>
</evidence>
<name>A0A5B9W268_9BACT</name>
<dbReference type="EMBL" id="CP042997">
    <property type="protein sequence ID" value="QEH34105.1"/>
    <property type="molecule type" value="Genomic_DNA"/>
</dbReference>
<dbReference type="Proteomes" id="UP000324233">
    <property type="component" value="Chromosome"/>
</dbReference>
<evidence type="ECO:0000313" key="2">
    <source>
        <dbReference type="Proteomes" id="UP000324233"/>
    </source>
</evidence>
<protein>
    <recommendedName>
        <fullName evidence="3">Tetratricopeptide repeat protein</fullName>
    </recommendedName>
</protein>
<accession>A0A5B9W268</accession>
<proteinExistence type="predicted"/>
<dbReference type="AlphaFoldDB" id="A0A5B9W268"/>
<evidence type="ECO:0008006" key="3">
    <source>
        <dbReference type="Google" id="ProtNLM"/>
    </source>
</evidence>
<dbReference type="RefSeq" id="WP_148594075.1">
    <property type="nucleotide sequence ID" value="NZ_CP042997.1"/>
</dbReference>